<name>A0A0K1Q546_9BACT</name>
<dbReference type="Pfam" id="PF06904">
    <property type="entry name" value="Extensin-like_C"/>
    <property type="match status" value="1"/>
</dbReference>
<feature type="region of interest" description="Disordered" evidence="1">
    <location>
        <begin position="23"/>
        <end position="90"/>
    </location>
</feature>
<dbReference type="InterPro" id="IPR009683">
    <property type="entry name" value="Extensin-like_C"/>
</dbReference>
<organism evidence="3 4">
    <name type="scientific">Labilithrix luteola</name>
    <dbReference type="NCBI Taxonomy" id="1391654"/>
    <lineage>
        <taxon>Bacteria</taxon>
        <taxon>Pseudomonadati</taxon>
        <taxon>Myxococcota</taxon>
        <taxon>Polyangia</taxon>
        <taxon>Polyangiales</taxon>
        <taxon>Labilitrichaceae</taxon>
        <taxon>Labilithrix</taxon>
    </lineage>
</organism>
<feature type="compositionally biased region" description="Pro residues" evidence="1">
    <location>
        <begin position="58"/>
        <end position="71"/>
    </location>
</feature>
<dbReference type="STRING" id="1391654.AKJ09_07435"/>
<dbReference type="EMBL" id="CP012333">
    <property type="protein sequence ID" value="AKV00772.1"/>
    <property type="molecule type" value="Genomic_DNA"/>
</dbReference>
<dbReference type="RefSeq" id="WP_169928090.1">
    <property type="nucleotide sequence ID" value="NZ_CP012333.1"/>
</dbReference>
<dbReference type="KEGG" id="llu:AKJ09_07435"/>
<feature type="domain" description="Extensin-like C-terminal" evidence="2">
    <location>
        <begin position="95"/>
        <end position="272"/>
    </location>
</feature>
<evidence type="ECO:0000259" key="2">
    <source>
        <dbReference type="Pfam" id="PF06904"/>
    </source>
</evidence>
<reference evidence="3 4" key="1">
    <citation type="submission" date="2015-08" db="EMBL/GenBank/DDBJ databases">
        <authorList>
            <person name="Babu N.S."/>
            <person name="Beckwith C.J."/>
            <person name="Beseler K.G."/>
            <person name="Brison A."/>
            <person name="Carone J.V."/>
            <person name="Caskin T.P."/>
            <person name="Diamond M."/>
            <person name="Durham M.E."/>
            <person name="Foxe J.M."/>
            <person name="Go M."/>
            <person name="Henderson B.A."/>
            <person name="Jones I.B."/>
            <person name="McGettigan J.A."/>
            <person name="Micheletti S.J."/>
            <person name="Nasrallah M.E."/>
            <person name="Ortiz D."/>
            <person name="Piller C.R."/>
            <person name="Privatt S.R."/>
            <person name="Schneider S.L."/>
            <person name="Sharp S."/>
            <person name="Smith T.C."/>
            <person name="Stanton J.D."/>
            <person name="Ullery H.E."/>
            <person name="Wilson R.J."/>
            <person name="Serrano M.G."/>
            <person name="Buck G."/>
            <person name="Lee V."/>
            <person name="Wang Y."/>
            <person name="Carvalho R."/>
            <person name="Voegtly L."/>
            <person name="Shi R."/>
            <person name="Duckworth R."/>
            <person name="Johnson A."/>
            <person name="Loviza R."/>
            <person name="Walstead R."/>
            <person name="Shah Z."/>
            <person name="Kiflezghi M."/>
            <person name="Wade K."/>
            <person name="Ball S.L."/>
            <person name="Bradley K.W."/>
            <person name="Asai D.J."/>
            <person name="Bowman C.A."/>
            <person name="Russell D.A."/>
            <person name="Pope W.H."/>
            <person name="Jacobs-Sera D."/>
            <person name="Hendrix R.W."/>
            <person name="Hatfull G.F."/>
        </authorList>
    </citation>
    <scope>NUCLEOTIDE SEQUENCE [LARGE SCALE GENOMIC DNA]</scope>
    <source>
        <strain evidence="3 4">DSM 27648</strain>
    </source>
</reference>
<accession>A0A0K1Q546</accession>
<keyword evidence="4" id="KW-1185">Reference proteome</keyword>
<protein>
    <submittedName>
        <fullName evidence="3">Extensin-like protein</fullName>
    </submittedName>
</protein>
<dbReference type="PROSITE" id="PS51257">
    <property type="entry name" value="PROKAR_LIPOPROTEIN"/>
    <property type="match status" value="1"/>
</dbReference>
<evidence type="ECO:0000313" key="4">
    <source>
        <dbReference type="Proteomes" id="UP000064967"/>
    </source>
</evidence>
<feature type="compositionally biased region" description="Low complexity" evidence="1">
    <location>
        <begin position="47"/>
        <end position="57"/>
    </location>
</feature>
<sequence>MDRLRRAVVFVGVTSIGASIAACEPSRAVDHRSPPPAVARNAPPSTTNEPAASNPPAATEPPASPQPPPRRPGAFANVDPNDDGIVAPPDLVPDCEGELARANVKFRAAALAVHEQKKSKIVCGAPQVVVYVSGPGKIAYSSPPLLTCGMALALASFEKLVQEEARATFGAPVVRIDHLGTYNCREMAAYPGWVSEHSYANAIDVARFVLANGKTIEVERDFDLQDPPRKPSGVFLRAVSRRANDEDVFSHVLTPYFDAHHKNHFHLDLARYRTDGTRPQG</sequence>
<dbReference type="AlphaFoldDB" id="A0A0K1Q546"/>
<evidence type="ECO:0000313" key="3">
    <source>
        <dbReference type="EMBL" id="AKV00772.1"/>
    </source>
</evidence>
<proteinExistence type="predicted"/>
<evidence type="ECO:0000256" key="1">
    <source>
        <dbReference type="SAM" id="MobiDB-lite"/>
    </source>
</evidence>
<gene>
    <name evidence="3" type="ORF">AKJ09_07435</name>
</gene>
<dbReference type="Proteomes" id="UP000064967">
    <property type="component" value="Chromosome"/>
</dbReference>